<feature type="transmembrane region" description="Helical" evidence="4">
    <location>
        <begin position="284"/>
        <end position="305"/>
    </location>
</feature>
<dbReference type="SMART" id="SM00283">
    <property type="entry name" value="MA"/>
    <property type="match status" value="1"/>
</dbReference>
<dbReference type="SMART" id="SM00304">
    <property type="entry name" value="HAMP"/>
    <property type="match status" value="1"/>
</dbReference>
<dbReference type="SUPFAM" id="SSF58104">
    <property type="entry name" value="Methyl-accepting chemotaxis protein (MCP) signaling domain"/>
    <property type="match status" value="1"/>
</dbReference>
<keyword evidence="1 3" id="KW-0807">Transducer</keyword>
<name>A0A0C6F5X4_9HYPH</name>
<dbReference type="PANTHER" id="PTHR32089:SF112">
    <property type="entry name" value="LYSOZYME-LIKE PROTEIN-RELATED"/>
    <property type="match status" value="1"/>
</dbReference>
<evidence type="ECO:0000256" key="2">
    <source>
        <dbReference type="ARBA" id="ARBA00029447"/>
    </source>
</evidence>
<evidence type="ECO:0000256" key="3">
    <source>
        <dbReference type="PROSITE-ProRule" id="PRU00284"/>
    </source>
</evidence>
<dbReference type="Proteomes" id="UP000061432">
    <property type="component" value="Chromosome"/>
</dbReference>
<dbReference type="KEGG" id="maqu:Maq22A_c01020"/>
<reference evidence="7 8" key="1">
    <citation type="journal article" date="2015" name="Genome Announc.">
        <title>Complete Genome Sequence of Methylobacterium aquaticum Strain 22A, Isolated from Racomitrium japonicum Moss.</title>
        <authorList>
            <person name="Tani A."/>
            <person name="Ogura Y."/>
            <person name="Hayashi T."/>
            <person name="Kimbara K."/>
        </authorList>
    </citation>
    <scope>NUCLEOTIDE SEQUENCE [LARGE SCALE GENOMIC DNA]</scope>
    <source>
        <strain evidence="7 8">MA-22A</strain>
    </source>
</reference>
<feature type="transmembrane region" description="Helical" evidence="4">
    <location>
        <begin position="12"/>
        <end position="31"/>
    </location>
</feature>
<evidence type="ECO:0000313" key="8">
    <source>
        <dbReference type="Proteomes" id="UP000061432"/>
    </source>
</evidence>
<keyword evidence="4" id="KW-0472">Membrane</keyword>
<dbReference type="GO" id="GO:0035438">
    <property type="term" value="F:cyclic-di-GMP binding"/>
    <property type="evidence" value="ECO:0007669"/>
    <property type="project" value="InterPro"/>
</dbReference>
<evidence type="ECO:0000256" key="1">
    <source>
        <dbReference type="ARBA" id="ARBA00023224"/>
    </source>
</evidence>
<dbReference type="InterPro" id="IPR003660">
    <property type="entry name" value="HAMP_dom"/>
</dbReference>
<accession>A0A0C6F5X4</accession>
<dbReference type="Pfam" id="PF07238">
    <property type="entry name" value="PilZ"/>
    <property type="match status" value="1"/>
</dbReference>
<dbReference type="PATRIC" id="fig|270351.10.peg.201"/>
<dbReference type="InterPro" id="IPR004089">
    <property type="entry name" value="MCPsignal_dom"/>
</dbReference>
<dbReference type="GO" id="GO:0016020">
    <property type="term" value="C:membrane"/>
    <property type="evidence" value="ECO:0007669"/>
    <property type="project" value="InterPro"/>
</dbReference>
<dbReference type="GO" id="GO:0007165">
    <property type="term" value="P:signal transduction"/>
    <property type="evidence" value="ECO:0007669"/>
    <property type="project" value="UniProtKB-KW"/>
</dbReference>
<comment type="similarity">
    <text evidence="2">Belongs to the methyl-accepting chemotaxis (MCP) protein family.</text>
</comment>
<dbReference type="Pfam" id="PF00015">
    <property type="entry name" value="MCPsignal"/>
    <property type="match status" value="1"/>
</dbReference>
<keyword evidence="4" id="KW-0812">Transmembrane</keyword>
<evidence type="ECO:0000313" key="7">
    <source>
        <dbReference type="EMBL" id="BAQ43708.1"/>
    </source>
</evidence>
<dbReference type="Pfam" id="PF00672">
    <property type="entry name" value="HAMP"/>
    <property type="match status" value="1"/>
</dbReference>
<keyword evidence="4" id="KW-1133">Transmembrane helix</keyword>
<feature type="domain" description="HAMP" evidence="6">
    <location>
        <begin position="307"/>
        <end position="360"/>
    </location>
</feature>
<dbReference type="AlphaFoldDB" id="A0A0C6F5X4"/>
<protein>
    <submittedName>
        <fullName evidence="7">Chemotaxis protein</fullName>
    </submittedName>
</protein>
<proteinExistence type="inferred from homology"/>
<dbReference type="PROSITE" id="PS50885">
    <property type="entry name" value="HAMP"/>
    <property type="match status" value="1"/>
</dbReference>
<dbReference type="SUPFAM" id="SSF141371">
    <property type="entry name" value="PilZ domain-like"/>
    <property type="match status" value="1"/>
</dbReference>
<reference evidence="8" key="2">
    <citation type="submission" date="2015-01" db="EMBL/GenBank/DDBJ databases">
        <title>Complete genome sequence of Methylobacterium aquaticum strain 22A.</title>
        <authorList>
            <person name="Tani A."/>
            <person name="Ogura Y."/>
            <person name="Hayashi T."/>
        </authorList>
    </citation>
    <scope>NUCLEOTIDE SEQUENCE [LARGE SCALE GENOMIC DNA]</scope>
    <source>
        <strain evidence="8">MA-22A</strain>
    </source>
</reference>
<dbReference type="PANTHER" id="PTHR32089">
    <property type="entry name" value="METHYL-ACCEPTING CHEMOTAXIS PROTEIN MCPB"/>
    <property type="match status" value="1"/>
</dbReference>
<dbReference type="Gene3D" id="1.10.287.950">
    <property type="entry name" value="Methyl-accepting chemotaxis protein"/>
    <property type="match status" value="1"/>
</dbReference>
<dbReference type="Gene3D" id="6.10.340.10">
    <property type="match status" value="1"/>
</dbReference>
<evidence type="ECO:0000256" key="4">
    <source>
        <dbReference type="SAM" id="Phobius"/>
    </source>
</evidence>
<dbReference type="OrthoDB" id="2489132at2"/>
<feature type="domain" description="Methyl-accepting transducer" evidence="5">
    <location>
        <begin position="420"/>
        <end position="636"/>
    </location>
</feature>
<dbReference type="PROSITE" id="PS50111">
    <property type="entry name" value="CHEMOTAXIS_TRANSDUC_2"/>
    <property type="match status" value="1"/>
</dbReference>
<evidence type="ECO:0000259" key="5">
    <source>
        <dbReference type="PROSITE" id="PS50111"/>
    </source>
</evidence>
<sequence length="756" mass="77868">MSAMLTIRTKLISTLGLFLIPIALLSGLFVIQSRKDIDFASREQAGVAYLQTAWPILRAATLSRIPAATTGDDWAAFEAAHARHDPVMGTGEAARDLALARGKDPAAIVEAARTLVTKIGDGSNLILDPDLDSFYVMDAVAVRLPDLLQQAGTLAALAVELRGKPALTPGDAARFLIEQGKLRATAEGLQASLKAASKANADGTVEGALAAPATAVVAAFEALDRPVAALAEAHAAGRQTAADLALFQRAATDLVARADRLWADGAVALDRLLAARVAGLQNRLVVALGIAGSVTVLAFLLAFLLTRSVVQGLAGLDRRVRALADQSLDADVPEAGGRDEIAALARAIVHFRDRTAESIARASDDEHRRAMIEQERRFMAQLADRIRDTVGGGVRHFQEVAVTMQDASAGVQDHATDTRERLSRSVEDLNGTAAEVAGAASAVTQLSASIGEIAGQAAQSTAAMQDARAQAAAARTLAVQLSELSDRIGSITGLIHSIAGQTNLLALNATIEAARAGEAGKGFAVVAAEVKSLAAQTTRATEEIDRQVGSLRAASGSVLGAVDGIATTVGTIADIGTSIASAVEEQNAATGEITQMMQTVANRTQTVITGIAVLPGLARETDALATRLAAMASDLSGEAGLVNGEINHLLVEIADRRGGERFPAAAEVGVTVAGRHHRSTLQDVSATGARLTAFGTPLPVGTAVTIELGGASHQARVIWSDEGQFGITLSSGPLDARTLCALKAPGAAAAPTRKAA</sequence>
<gene>
    <name evidence="7" type="primary">tar</name>
    <name evidence="7" type="ORF">Maq22A_c01020</name>
</gene>
<organism evidence="7 8">
    <name type="scientific">Methylobacterium aquaticum</name>
    <dbReference type="NCBI Taxonomy" id="270351"/>
    <lineage>
        <taxon>Bacteria</taxon>
        <taxon>Pseudomonadati</taxon>
        <taxon>Pseudomonadota</taxon>
        <taxon>Alphaproteobacteria</taxon>
        <taxon>Hyphomicrobiales</taxon>
        <taxon>Methylobacteriaceae</taxon>
        <taxon>Methylobacterium</taxon>
    </lineage>
</organism>
<dbReference type="InterPro" id="IPR009875">
    <property type="entry name" value="PilZ_domain"/>
</dbReference>
<dbReference type="EMBL" id="AP014704">
    <property type="protein sequence ID" value="BAQ43708.1"/>
    <property type="molecule type" value="Genomic_DNA"/>
</dbReference>
<evidence type="ECO:0000259" key="6">
    <source>
        <dbReference type="PROSITE" id="PS50885"/>
    </source>
</evidence>
<dbReference type="STRING" id="270351.Maq22A_c01020"/>